<dbReference type="InterPro" id="IPR009003">
    <property type="entry name" value="Peptidase_S1_PA"/>
</dbReference>
<dbReference type="Gene3D" id="2.40.10.10">
    <property type="entry name" value="Trypsin-like serine proteases"/>
    <property type="match status" value="2"/>
</dbReference>
<dbReference type="GO" id="GO:0005509">
    <property type="term" value="F:calcium ion binding"/>
    <property type="evidence" value="ECO:0007669"/>
    <property type="project" value="InterPro"/>
</dbReference>
<dbReference type="PANTHER" id="PTHR24278">
    <property type="entry name" value="COAGULATION FACTOR"/>
    <property type="match status" value="1"/>
</dbReference>
<reference evidence="7" key="1">
    <citation type="journal article" date="2023" name="Front. Mar. Sci.">
        <title>A new Merluccius polli reference genome to investigate the effects of global change in West African waters.</title>
        <authorList>
            <person name="Mateo J.L."/>
            <person name="Blanco-Fernandez C."/>
            <person name="Garcia-Vazquez E."/>
            <person name="Machado-Schiaffino G."/>
        </authorList>
    </citation>
    <scope>NUCLEOTIDE SEQUENCE</scope>
    <source>
        <strain evidence="7">C29</strain>
        <tissue evidence="7">Fin</tissue>
    </source>
</reference>
<protein>
    <submittedName>
        <fullName evidence="7">Coagulation factor X</fullName>
    </submittedName>
</protein>
<gene>
    <name evidence="7" type="primary">F10_1</name>
    <name evidence="7" type="ORF">N1851_013801</name>
</gene>
<dbReference type="InterPro" id="IPR018097">
    <property type="entry name" value="EGF_Ca-bd_CS"/>
</dbReference>
<dbReference type="InterPro" id="IPR043504">
    <property type="entry name" value="Peptidase_S1_PA_chymotrypsin"/>
</dbReference>
<keyword evidence="4" id="KW-0245">EGF-like domain</keyword>
<dbReference type="InterPro" id="IPR001254">
    <property type="entry name" value="Trypsin_dom"/>
</dbReference>
<dbReference type="PROSITE" id="PS00010">
    <property type="entry name" value="ASX_HYDROXYL"/>
    <property type="match status" value="1"/>
</dbReference>
<dbReference type="EMBL" id="JAOPHQ010002517">
    <property type="protein sequence ID" value="KAK0146868.1"/>
    <property type="molecule type" value="Genomic_DNA"/>
</dbReference>
<dbReference type="GO" id="GO:0004252">
    <property type="term" value="F:serine-type endopeptidase activity"/>
    <property type="evidence" value="ECO:0007669"/>
    <property type="project" value="InterPro"/>
</dbReference>
<keyword evidence="3 4" id="KW-1015">Disulfide bond</keyword>
<dbReference type="Gene3D" id="2.10.25.10">
    <property type="entry name" value="Laminin"/>
    <property type="match status" value="2"/>
</dbReference>
<dbReference type="PROSITE" id="PS01186">
    <property type="entry name" value="EGF_2"/>
    <property type="match status" value="1"/>
</dbReference>
<comment type="caution">
    <text evidence="4">Lacks conserved residue(s) required for the propagation of feature annotation.</text>
</comment>
<dbReference type="GO" id="GO:0007596">
    <property type="term" value="P:blood coagulation"/>
    <property type="evidence" value="ECO:0007669"/>
    <property type="project" value="InterPro"/>
</dbReference>
<feature type="disulfide bond" evidence="4">
    <location>
        <begin position="47"/>
        <end position="56"/>
    </location>
</feature>
<evidence type="ECO:0000256" key="1">
    <source>
        <dbReference type="ARBA" id="ARBA00022670"/>
    </source>
</evidence>
<sequence>MVGLNDVSCGCLGRCLPLGVDGDQCAEKPCKNGAMCSDSVGGYDCVCKSGFSGIHCEKDETACVVDKSKGCSQFCKPGYVSYECSCAPTWKLDAKNKEKCIPAVTFPCGKVSTLSQWENRQTANMASNFEGLSCGTIECPWQAILKSSQSEGFCSGVILKENLVLTSAQCAKKYSQVAVGKRFTVSEVGEQFMNVKVVHEHPRFVEGNPENDLAVLELSERIIFKKSVVAACLPEPDFADRVLTAGAYPAVVTGWKDPKEGAEVQGHLTLNHLAYEPLPKCLERQPDLMTNKMGCTSPRARADCAMCGGSPLLTLYREVFFLTGVISQPPGADCSQGYVYQKVSRFHRGDRKGKAMRTEGVPVTHRLYGSRIAIW</sequence>
<evidence type="ECO:0000256" key="4">
    <source>
        <dbReference type="PROSITE-ProRule" id="PRU00076"/>
    </source>
</evidence>
<dbReference type="Pfam" id="PF00089">
    <property type="entry name" value="Trypsin"/>
    <property type="match status" value="1"/>
</dbReference>
<dbReference type="PROSITE" id="PS50026">
    <property type="entry name" value="EGF_3"/>
    <property type="match status" value="1"/>
</dbReference>
<dbReference type="AlphaFoldDB" id="A0AA47P408"/>
<dbReference type="SMART" id="SM00181">
    <property type="entry name" value="EGF"/>
    <property type="match status" value="2"/>
</dbReference>
<dbReference type="PANTHER" id="PTHR24278:SF33">
    <property type="entry name" value="PROTEIN Z, VITAMIN K-DEPENDENT PLASMA GLYCOPROTEIN A"/>
    <property type="match status" value="1"/>
</dbReference>
<dbReference type="PRINTS" id="PR00010">
    <property type="entry name" value="EGFBLOOD"/>
</dbReference>
<dbReference type="InterPro" id="IPR000742">
    <property type="entry name" value="EGF"/>
</dbReference>
<dbReference type="SUPFAM" id="SSF57196">
    <property type="entry name" value="EGF/Laminin"/>
    <property type="match status" value="1"/>
</dbReference>
<evidence type="ECO:0000313" key="7">
    <source>
        <dbReference type="EMBL" id="KAK0146868.1"/>
    </source>
</evidence>
<dbReference type="Proteomes" id="UP001174136">
    <property type="component" value="Unassembled WGS sequence"/>
</dbReference>
<dbReference type="GO" id="GO:0006508">
    <property type="term" value="P:proteolysis"/>
    <property type="evidence" value="ECO:0007669"/>
    <property type="project" value="UniProtKB-KW"/>
</dbReference>
<dbReference type="CDD" id="cd00054">
    <property type="entry name" value="EGF_CA"/>
    <property type="match status" value="1"/>
</dbReference>
<dbReference type="InterPro" id="IPR012224">
    <property type="entry name" value="Pept_S1A_FX"/>
</dbReference>
<dbReference type="InterPro" id="IPR001881">
    <property type="entry name" value="EGF-like_Ca-bd_dom"/>
</dbReference>
<feature type="domain" description="Peptidase S1" evidence="6">
    <location>
        <begin position="128"/>
        <end position="375"/>
    </location>
</feature>
<evidence type="ECO:0000313" key="8">
    <source>
        <dbReference type="Proteomes" id="UP001174136"/>
    </source>
</evidence>
<evidence type="ECO:0000259" key="5">
    <source>
        <dbReference type="PROSITE" id="PS50026"/>
    </source>
</evidence>
<comment type="caution">
    <text evidence="7">The sequence shown here is derived from an EMBL/GenBank/DDBJ whole genome shotgun (WGS) entry which is preliminary data.</text>
</comment>
<accession>A0AA47P408</accession>
<evidence type="ECO:0000256" key="2">
    <source>
        <dbReference type="ARBA" id="ARBA00022801"/>
    </source>
</evidence>
<dbReference type="FunFam" id="2.10.25.10:FF:000162">
    <property type="entry name" value="Coagulation factor X (Predicted)"/>
    <property type="match status" value="1"/>
</dbReference>
<organism evidence="7 8">
    <name type="scientific">Merluccius polli</name>
    <name type="common">Benguela hake</name>
    <name type="synonym">Merluccius cadenati</name>
    <dbReference type="NCBI Taxonomy" id="89951"/>
    <lineage>
        <taxon>Eukaryota</taxon>
        <taxon>Metazoa</taxon>
        <taxon>Chordata</taxon>
        <taxon>Craniata</taxon>
        <taxon>Vertebrata</taxon>
        <taxon>Euteleostomi</taxon>
        <taxon>Actinopterygii</taxon>
        <taxon>Neopterygii</taxon>
        <taxon>Teleostei</taxon>
        <taxon>Neoteleostei</taxon>
        <taxon>Acanthomorphata</taxon>
        <taxon>Zeiogadaria</taxon>
        <taxon>Gadariae</taxon>
        <taxon>Gadiformes</taxon>
        <taxon>Gadoidei</taxon>
        <taxon>Merlucciidae</taxon>
        <taxon>Merluccius</taxon>
    </lineage>
</organism>
<evidence type="ECO:0000256" key="3">
    <source>
        <dbReference type="ARBA" id="ARBA00023157"/>
    </source>
</evidence>
<dbReference type="GO" id="GO:0005615">
    <property type="term" value="C:extracellular space"/>
    <property type="evidence" value="ECO:0007669"/>
    <property type="project" value="TreeGrafter"/>
</dbReference>
<keyword evidence="2" id="KW-0378">Hydrolase</keyword>
<feature type="domain" description="EGF-like" evidence="5">
    <location>
        <begin position="21"/>
        <end position="57"/>
    </location>
</feature>
<dbReference type="PROSITE" id="PS00022">
    <property type="entry name" value="EGF_1"/>
    <property type="match status" value="1"/>
</dbReference>
<dbReference type="PROSITE" id="PS50240">
    <property type="entry name" value="TRYPSIN_DOM"/>
    <property type="match status" value="1"/>
</dbReference>
<dbReference type="PROSITE" id="PS01187">
    <property type="entry name" value="EGF_CA"/>
    <property type="match status" value="1"/>
</dbReference>
<keyword evidence="8" id="KW-1185">Reference proteome</keyword>
<evidence type="ECO:0000259" key="6">
    <source>
        <dbReference type="PROSITE" id="PS50240"/>
    </source>
</evidence>
<name>A0AA47P408_MERPO</name>
<dbReference type="FunFam" id="2.10.25.10:FF:000950">
    <property type="entry name" value="Protein Z, vitamin K-dependent plasma glycoprotein a"/>
    <property type="match status" value="1"/>
</dbReference>
<keyword evidence="1" id="KW-0645">Protease</keyword>
<dbReference type="Pfam" id="PF00008">
    <property type="entry name" value="EGF"/>
    <property type="match status" value="1"/>
</dbReference>
<proteinExistence type="predicted"/>
<dbReference type="InterPro" id="IPR000152">
    <property type="entry name" value="EGF-type_Asp/Asn_hydroxyl_site"/>
</dbReference>
<dbReference type="InterPro" id="IPR050442">
    <property type="entry name" value="Peptidase_S1_coag_factors"/>
</dbReference>
<dbReference type="SMART" id="SM00020">
    <property type="entry name" value="Tryp_SPc"/>
    <property type="match status" value="1"/>
</dbReference>
<dbReference type="SMART" id="SM00179">
    <property type="entry name" value="EGF_CA"/>
    <property type="match status" value="2"/>
</dbReference>
<dbReference type="PIRSF" id="PIRSF001143">
    <property type="entry name" value="Factor_X"/>
    <property type="match status" value="1"/>
</dbReference>
<dbReference type="SUPFAM" id="SSF50494">
    <property type="entry name" value="Trypsin-like serine proteases"/>
    <property type="match status" value="1"/>
</dbReference>